<organism evidence="1 2">
    <name type="scientific">Candidatus Giovannonibacteria bacterium RIFCSPLOWO2_01_FULL_46_32</name>
    <dbReference type="NCBI Taxonomy" id="1798353"/>
    <lineage>
        <taxon>Bacteria</taxon>
        <taxon>Candidatus Giovannoniibacteriota</taxon>
    </lineage>
</organism>
<evidence type="ECO:0008006" key="3">
    <source>
        <dbReference type="Google" id="ProtNLM"/>
    </source>
</evidence>
<accession>A0A1F5XF96</accession>
<dbReference type="AlphaFoldDB" id="A0A1F5XF96"/>
<reference evidence="1 2" key="1">
    <citation type="journal article" date="2016" name="Nat. Commun.">
        <title>Thousands of microbial genomes shed light on interconnected biogeochemical processes in an aquifer system.</title>
        <authorList>
            <person name="Anantharaman K."/>
            <person name="Brown C.T."/>
            <person name="Hug L.A."/>
            <person name="Sharon I."/>
            <person name="Castelle C.J."/>
            <person name="Probst A.J."/>
            <person name="Thomas B.C."/>
            <person name="Singh A."/>
            <person name="Wilkins M.J."/>
            <person name="Karaoz U."/>
            <person name="Brodie E.L."/>
            <person name="Williams K.H."/>
            <person name="Hubbard S.S."/>
            <person name="Banfield J.F."/>
        </authorList>
    </citation>
    <scope>NUCLEOTIDE SEQUENCE [LARGE SCALE GENOMIC DNA]</scope>
</reference>
<dbReference type="Proteomes" id="UP000177346">
    <property type="component" value="Unassembled WGS sequence"/>
</dbReference>
<dbReference type="EMBL" id="MFIF01000014">
    <property type="protein sequence ID" value="OGF86614.1"/>
    <property type="molecule type" value="Genomic_DNA"/>
</dbReference>
<proteinExistence type="predicted"/>
<evidence type="ECO:0000313" key="2">
    <source>
        <dbReference type="Proteomes" id="UP000177346"/>
    </source>
</evidence>
<name>A0A1F5XF96_9BACT</name>
<sequence length="324" mass="37765">MINNIKLFKFSLNNPEPIIDEFYLKNGNLIISKDPKNPTDLMRKNFDLLESISAYNFAKKNKNQLTARKAIEKILEIVKNKNINYSEFVSFWPVVDISYSLFKNLNGTEQIKIIKNIVEKYINLRHNLYSTYGYTPTTLQVGKDAKAHKESGNLGTYKVSKILDITGFKKANVETIADFNKGDKKYIEADKKGKKLFKKLLNYYKINFSWSKKREQKIPDFLIRYKDGIFIVEHKHMKEGGGGQDKQVNEVISFVSFSESNNKIHYISFLDGIYFNLFTNTKYLNKGKILNQLNNIKQKLKRNKQNYFVNTAGFKKLLKSLNRV</sequence>
<evidence type="ECO:0000313" key="1">
    <source>
        <dbReference type="EMBL" id="OGF86614.1"/>
    </source>
</evidence>
<comment type="caution">
    <text evidence="1">The sequence shown here is derived from an EMBL/GenBank/DDBJ whole genome shotgun (WGS) entry which is preliminary data.</text>
</comment>
<protein>
    <recommendedName>
        <fullName evidence="3">Restriction endonuclease type II DpnII-like domain-containing protein</fullName>
    </recommendedName>
</protein>
<gene>
    <name evidence="1" type="ORF">A3B19_00180</name>
</gene>